<evidence type="ECO:0000313" key="2">
    <source>
        <dbReference type="EMBL" id="MBS2212229.1"/>
    </source>
</evidence>
<feature type="transmembrane region" description="Helical" evidence="1">
    <location>
        <begin position="6"/>
        <end position="23"/>
    </location>
</feature>
<accession>A0ABS5KB22</accession>
<gene>
    <name evidence="2" type="ORF">KEM09_12495</name>
</gene>
<name>A0ABS5KB22_9BACT</name>
<sequence>MTIETILLLLLSIPIGYLTYYIHQKGKNQANKEDVEALTSMVEDIKHSNAKELEELKQKYYVASEREKQYYEEERKVIIDYYIFFNKCISNIIDNLDGVIITHKDGLQLLWSNYLELNVFSQKIDLLVRDDDIVNLSGDLNSLYNDIYSLLKKGYKEAKENGKYDAEMYEDKLNPISKKLGDKMRGYKDVSKKYLSSPQL</sequence>
<keyword evidence="1" id="KW-0472">Membrane</keyword>
<dbReference type="RefSeq" id="WP_212228746.1">
    <property type="nucleotide sequence ID" value="NZ_JAGUCN010000013.1"/>
</dbReference>
<organism evidence="2 3">
    <name type="scientific">Carboxylicivirga mesophila</name>
    <dbReference type="NCBI Taxonomy" id="1166478"/>
    <lineage>
        <taxon>Bacteria</taxon>
        <taxon>Pseudomonadati</taxon>
        <taxon>Bacteroidota</taxon>
        <taxon>Bacteroidia</taxon>
        <taxon>Marinilabiliales</taxon>
        <taxon>Marinilabiliaceae</taxon>
        <taxon>Carboxylicivirga</taxon>
    </lineage>
</organism>
<dbReference type="EMBL" id="JAGUCN010000013">
    <property type="protein sequence ID" value="MBS2212229.1"/>
    <property type="molecule type" value="Genomic_DNA"/>
</dbReference>
<keyword evidence="3" id="KW-1185">Reference proteome</keyword>
<dbReference type="Proteomes" id="UP000721861">
    <property type="component" value="Unassembled WGS sequence"/>
</dbReference>
<evidence type="ECO:0000256" key="1">
    <source>
        <dbReference type="SAM" id="Phobius"/>
    </source>
</evidence>
<reference evidence="2 3" key="1">
    <citation type="journal article" date="2014" name="Int. J. Syst. Evol. Microbiol.">
        <title>Carboxylicivirga gen. nov. in the family Marinilabiliaceae with two novel species, Carboxylicivirga mesophila sp. nov. and Carboxylicivirga taeanensis sp. nov., and reclassification of Cytophaga fermentans as Saccharicrinis fermentans gen. nov., comb. nov.</title>
        <authorList>
            <person name="Yang S.H."/>
            <person name="Seo H.S."/>
            <person name="Woo J.H."/>
            <person name="Oh H.M."/>
            <person name="Jang H."/>
            <person name="Lee J.H."/>
            <person name="Kim S.J."/>
            <person name="Kwon K.K."/>
        </authorList>
    </citation>
    <scope>NUCLEOTIDE SEQUENCE [LARGE SCALE GENOMIC DNA]</scope>
    <source>
        <strain evidence="2 3">JCM 18290</strain>
    </source>
</reference>
<keyword evidence="1" id="KW-0812">Transmembrane</keyword>
<evidence type="ECO:0000313" key="3">
    <source>
        <dbReference type="Proteomes" id="UP000721861"/>
    </source>
</evidence>
<keyword evidence="1" id="KW-1133">Transmembrane helix</keyword>
<comment type="caution">
    <text evidence="2">The sequence shown here is derived from an EMBL/GenBank/DDBJ whole genome shotgun (WGS) entry which is preliminary data.</text>
</comment>
<protein>
    <submittedName>
        <fullName evidence="2">Uncharacterized protein</fullName>
    </submittedName>
</protein>
<proteinExistence type="predicted"/>